<gene>
    <name evidence="1" type="ORF">N8I84_14815</name>
</gene>
<protein>
    <submittedName>
        <fullName evidence="1">Uncharacterized protein</fullName>
    </submittedName>
</protein>
<evidence type="ECO:0000313" key="1">
    <source>
        <dbReference type="EMBL" id="UXY19858.1"/>
    </source>
</evidence>
<dbReference type="EMBL" id="CP106793">
    <property type="protein sequence ID" value="UXY19858.1"/>
    <property type="molecule type" value="Genomic_DNA"/>
</dbReference>
<organism evidence="1 2">
    <name type="scientific">Streptomyces cynarae</name>
    <dbReference type="NCBI Taxonomy" id="2981134"/>
    <lineage>
        <taxon>Bacteria</taxon>
        <taxon>Bacillati</taxon>
        <taxon>Actinomycetota</taxon>
        <taxon>Actinomycetes</taxon>
        <taxon>Kitasatosporales</taxon>
        <taxon>Streptomycetaceae</taxon>
        <taxon>Streptomyces</taxon>
    </lineage>
</organism>
<reference evidence="1" key="1">
    <citation type="submission" date="2022-10" db="EMBL/GenBank/DDBJ databases">
        <authorList>
            <person name="Mo P."/>
        </authorList>
    </citation>
    <scope>NUCLEOTIDE SEQUENCE</scope>
    <source>
        <strain evidence="1">HUAS 13-4</strain>
    </source>
</reference>
<keyword evidence="2" id="KW-1185">Reference proteome</keyword>
<name>A0ABY6E719_9ACTN</name>
<dbReference type="RefSeq" id="WP_263229975.1">
    <property type="nucleotide sequence ID" value="NZ_CP106793.1"/>
</dbReference>
<dbReference type="Proteomes" id="UP001061298">
    <property type="component" value="Chromosome"/>
</dbReference>
<sequence>MATRVRKFHVAGTAARLARHLLDADVEQLVRFSCVGDEVTLDIPDTHFHVHLRESGDSFQLQFRMTHDGPAKPRSWSRRLPVSDGLPGIARCIAGDVRTMARELAPLTAAAGV</sequence>
<evidence type="ECO:0000313" key="2">
    <source>
        <dbReference type="Proteomes" id="UP001061298"/>
    </source>
</evidence>
<accession>A0ABY6E719</accession>
<proteinExistence type="predicted"/>